<dbReference type="PANTHER" id="PTHR45648:SF22">
    <property type="entry name" value="GDSL LIPASE_ACYLHYDROLASE FAMILY PROTEIN (AFU_ORTHOLOGUE AFUA_4G14700)"/>
    <property type="match status" value="1"/>
</dbReference>
<feature type="signal peptide" evidence="2">
    <location>
        <begin position="1"/>
        <end position="21"/>
    </location>
</feature>
<reference evidence="4" key="2">
    <citation type="submission" date="2015-01" db="EMBL/GenBank/DDBJ databases">
        <title>Evolutionary Origins and Diversification of the Mycorrhizal Mutualists.</title>
        <authorList>
            <consortium name="DOE Joint Genome Institute"/>
            <consortium name="Mycorrhizal Genomics Consortium"/>
            <person name="Kohler A."/>
            <person name="Kuo A."/>
            <person name="Nagy L.G."/>
            <person name="Floudas D."/>
            <person name="Copeland A."/>
            <person name="Barry K.W."/>
            <person name="Cichocki N."/>
            <person name="Veneault-Fourrey C."/>
            <person name="LaButti K."/>
            <person name="Lindquist E.A."/>
            <person name="Lipzen A."/>
            <person name="Lundell T."/>
            <person name="Morin E."/>
            <person name="Murat C."/>
            <person name="Riley R."/>
            <person name="Ohm R."/>
            <person name="Sun H."/>
            <person name="Tunlid A."/>
            <person name="Henrissat B."/>
            <person name="Grigoriev I.V."/>
            <person name="Hibbett D.S."/>
            <person name="Martin F."/>
        </authorList>
    </citation>
    <scope>NUCLEOTIDE SEQUENCE [LARGE SCALE GENOMIC DNA]</scope>
    <source>
        <strain evidence="4">Foug A</strain>
    </source>
</reference>
<dbReference type="SUPFAM" id="SSF52266">
    <property type="entry name" value="SGNH hydrolase"/>
    <property type="match status" value="1"/>
</dbReference>
<dbReference type="InterPro" id="IPR001087">
    <property type="entry name" value="GDSL"/>
</dbReference>
<accession>A0A0C3D966</accession>
<evidence type="ECO:0000313" key="3">
    <source>
        <dbReference type="EMBL" id="KIM52626.1"/>
    </source>
</evidence>
<dbReference type="Proteomes" id="UP000053989">
    <property type="component" value="Unassembled WGS sequence"/>
</dbReference>
<keyword evidence="2" id="KW-0732">Signal</keyword>
<evidence type="ECO:0000256" key="1">
    <source>
        <dbReference type="ARBA" id="ARBA00022801"/>
    </source>
</evidence>
<dbReference type="Pfam" id="PF00657">
    <property type="entry name" value="Lipase_GDSL"/>
    <property type="match status" value="1"/>
</dbReference>
<keyword evidence="4" id="KW-1185">Reference proteome</keyword>
<protein>
    <submittedName>
        <fullName evidence="3">Carbohydrate esterase family 16 protein</fullName>
    </submittedName>
</protein>
<dbReference type="AlphaFoldDB" id="A0A0C3D966"/>
<organism evidence="3 4">
    <name type="scientific">Scleroderma citrinum Foug A</name>
    <dbReference type="NCBI Taxonomy" id="1036808"/>
    <lineage>
        <taxon>Eukaryota</taxon>
        <taxon>Fungi</taxon>
        <taxon>Dikarya</taxon>
        <taxon>Basidiomycota</taxon>
        <taxon>Agaricomycotina</taxon>
        <taxon>Agaricomycetes</taxon>
        <taxon>Agaricomycetidae</taxon>
        <taxon>Boletales</taxon>
        <taxon>Sclerodermatineae</taxon>
        <taxon>Sclerodermataceae</taxon>
        <taxon>Scleroderma</taxon>
    </lineage>
</organism>
<dbReference type="Gene3D" id="3.40.50.1110">
    <property type="entry name" value="SGNH hydrolase"/>
    <property type="match status" value="1"/>
</dbReference>
<evidence type="ECO:0000313" key="4">
    <source>
        <dbReference type="Proteomes" id="UP000053989"/>
    </source>
</evidence>
<dbReference type="PANTHER" id="PTHR45648">
    <property type="entry name" value="GDSL LIPASE/ACYLHYDROLASE FAMILY PROTEIN (AFU_ORTHOLOGUE AFUA_4G14700)"/>
    <property type="match status" value="1"/>
</dbReference>
<dbReference type="InterPro" id="IPR036514">
    <property type="entry name" value="SGNH_hydro_sf"/>
</dbReference>
<proteinExistence type="predicted"/>
<dbReference type="InterPro" id="IPR051058">
    <property type="entry name" value="GDSL_Est/Lipase"/>
</dbReference>
<reference evidence="3 4" key="1">
    <citation type="submission" date="2014-04" db="EMBL/GenBank/DDBJ databases">
        <authorList>
            <consortium name="DOE Joint Genome Institute"/>
            <person name="Kuo A."/>
            <person name="Kohler A."/>
            <person name="Nagy L.G."/>
            <person name="Floudas D."/>
            <person name="Copeland A."/>
            <person name="Barry K.W."/>
            <person name="Cichocki N."/>
            <person name="Veneault-Fourrey C."/>
            <person name="LaButti K."/>
            <person name="Lindquist E.A."/>
            <person name="Lipzen A."/>
            <person name="Lundell T."/>
            <person name="Morin E."/>
            <person name="Murat C."/>
            <person name="Sun H."/>
            <person name="Tunlid A."/>
            <person name="Henrissat B."/>
            <person name="Grigoriev I.V."/>
            <person name="Hibbett D.S."/>
            <person name="Martin F."/>
            <person name="Nordberg H.P."/>
            <person name="Cantor M.N."/>
            <person name="Hua S.X."/>
        </authorList>
    </citation>
    <scope>NUCLEOTIDE SEQUENCE [LARGE SCALE GENOMIC DNA]</scope>
    <source>
        <strain evidence="3 4">Foug A</strain>
    </source>
</reference>
<dbReference type="GO" id="GO:0016788">
    <property type="term" value="F:hydrolase activity, acting on ester bonds"/>
    <property type="evidence" value="ECO:0007669"/>
    <property type="project" value="InterPro"/>
</dbReference>
<sequence length="347" mass="37811">MQSVPILLILTLVVGLRLAGCVQTTTTNGNAVQPGQIKNLVTFGDSYTDPAAAFSGHSWAAFVAEYGPFNLYSFAKSKATCSNNLTYRPGPPVTEYQLPTYLNATHNGTIPASAILSNETVYAIWIGTNDVGVNALLTDGIGVRSGVSIVDVRKCVVDVVEVLYESGARNFVILNMIPLNLTPLYSRTSYPNLIWSAVRNTTEWNVFMYELVRAGNAITDLMFQTAAPRLQGAHIASFDTYALFSDMFTNPGAYLNGTASNPAGNGAPVYNVTGCIKSCVLQLNESLFGPATCTIVQDEVQKDAYLWWVFRAAYDELHPSEQAHRVLATEITALMKGKYSKWTTWLS</sequence>
<name>A0A0C3D966_9AGAM</name>
<dbReference type="EMBL" id="KN822205">
    <property type="protein sequence ID" value="KIM52626.1"/>
    <property type="molecule type" value="Genomic_DNA"/>
</dbReference>
<keyword evidence="1" id="KW-0378">Hydrolase</keyword>
<dbReference type="InParanoid" id="A0A0C3D966"/>
<dbReference type="HOGENOM" id="CLU_015101_1_0_1"/>
<gene>
    <name evidence="3" type="ORF">SCLCIDRAFT_32524</name>
</gene>
<dbReference type="OrthoDB" id="1600564at2759"/>
<evidence type="ECO:0000256" key="2">
    <source>
        <dbReference type="SAM" id="SignalP"/>
    </source>
</evidence>
<feature type="chain" id="PRO_5002176481" evidence="2">
    <location>
        <begin position="22"/>
        <end position="347"/>
    </location>
</feature>